<dbReference type="Proteomes" id="UP000499080">
    <property type="component" value="Unassembled WGS sequence"/>
</dbReference>
<evidence type="ECO:0000313" key="3">
    <source>
        <dbReference type="Proteomes" id="UP000499080"/>
    </source>
</evidence>
<organism evidence="2 3">
    <name type="scientific">Araneus ventricosus</name>
    <name type="common">Orbweaver spider</name>
    <name type="synonym">Epeira ventricosa</name>
    <dbReference type="NCBI Taxonomy" id="182803"/>
    <lineage>
        <taxon>Eukaryota</taxon>
        <taxon>Metazoa</taxon>
        <taxon>Ecdysozoa</taxon>
        <taxon>Arthropoda</taxon>
        <taxon>Chelicerata</taxon>
        <taxon>Arachnida</taxon>
        <taxon>Araneae</taxon>
        <taxon>Araneomorphae</taxon>
        <taxon>Entelegynae</taxon>
        <taxon>Araneoidea</taxon>
        <taxon>Araneidae</taxon>
        <taxon>Araneus</taxon>
    </lineage>
</organism>
<reference evidence="2 3" key="1">
    <citation type="journal article" date="2019" name="Sci. Rep.">
        <title>Orb-weaving spider Araneus ventricosus genome elucidates the spidroin gene catalogue.</title>
        <authorList>
            <person name="Kono N."/>
            <person name="Nakamura H."/>
            <person name="Ohtoshi R."/>
            <person name="Moran D.A.P."/>
            <person name="Shinohara A."/>
            <person name="Yoshida Y."/>
            <person name="Fujiwara M."/>
            <person name="Mori M."/>
            <person name="Tomita M."/>
            <person name="Arakawa K."/>
        </authorList>
    </citation>
    <scope>NUCLEOTIDE SEQUENCE [LARGE SCALE GENOMIC DNA]</scope>
</reference>
<dbReference type="OrthoDB" id="6782743at2759"/>
<accession>A0A4Y2TJY5</accession>
<gene>
    <name evidence="2" type="ORF">AVEN_201363_1</name>
</gene>
<feature type="region of interest" description="Disordered" evidence="1">
    <location>
        <begin position="19"/>
        <end position="38"/>
    </location>
</feature>
<comment type="caution">
    <text evidence="2">The sequence shown here is derived from an EMBL/GenBank/DDBJ whole genome shotgun (WGS) entry which is preliminary data.</text>
</comment>
<name>A0A4Y2TJY5_ARAVE</name>
<dbReference type="AlphaFoldDB" id="A0A4Y2TJY5"/>
<dbReference type="EMBL" id="BGPR01028544">
    <property type="protein sequence ID" value="GBN99756.1"/>
    <property type="molecule type" value="Genomic_DNA"/>
</dbReference>
<keyword evidence="3" id="KW-1185">Reference proteome</keyword>
<evidence type="ECO:0000313" key="2">
    <source>
        <dbReference type="EMBL" id="GBN99756.1"/>
    </source>
</evidence>
<evidence type="ECO:0000256" key="1">
    <source>
        <dbReference type="SAM" id="MobiDB-lite"/>
    </source>
</evidence>
<protein>
    <submittedName>
        <fullName evidence="2">Uncharacterized protein</fullName>
    </submittedName>
</protein>
<sequence>MSKRPSWATRKVCSPENMEKIRRPVLRSPNRSARKHSSELGFRNRSVCPFIAFRLSIPSLQIGRCATVEARGLLPAAELFT</sequence>
<proteinExistence type="predicted"/>